<comment type="caution">
    <text evidence="1">The sequence shown here is derived from an EMBL/GenBank/DDBJ whole genome shotgun (WGS) entry which is preliminary data.</text>
</comment>
<evidence type="ECO:0000313" key="1">
    <source>
        <dbReference type="EMBL" id="MCI20970.1"/>
    </source>
</evidence>
<evidence type="ECO:0000313" key="2">
    <source>
        <dbReference type="Proteomes" id="UP000265520"/>
    </source>
</evidence>
<dbReference type="AlphaFoldDB" id="A0A392QB69"/>
<keyword evidence="2" id="KW-1185">Reference proteome</keyword>
<protein>
    <submittedName>
        <fullName evidence="1">Uncharacterized protein</fullName>
    </submittedName>
</protein>
<name>A0A392QB69_9FABA</name>
<accession>A0A392QB69</accession>
<organism evidence="1 2">
    <name type="scientific">Trifolium medium</name>
    <dbReference type="NCBI Taxonomy" id="97028"/>
    <lineage>
        <taxon>Eukaryota</taxon>
        <taxon>Viridiplantae</taxon>
        <taxon>Streptophyta</taxon>
        <taxon>Embryophyta</taxon>
        <taxon>Tracheophyta</taxon>
        <taxon>Spermatophyta</taxon>
        <taxon>Magnoliopsida</taxon>
        <taxon>eudicotyledons</taxon>
        <taxon>Gunneridae</taxon>
        <taxon>Pentapetalae</taxon>
        <taxon>rosids</taxon>
        <taxon>fabids</taxon>
        <taxon>Fabales</taxon>
        <taxon>Fabaceae</taxon>
        <taxon>Papilionoideae</taxon>
        <taxon>50 kb inversion clade</taxon>
        <taxon>NPAAA clade</taxon>
        <taxon>Hologalegina</taxon>
        <taxon>IRL clade</taxon>
        <taxon>Trifolieae</taxon>
        <taxon>Trifolium</taxon>
    </lineage>
</organism>
<dbReference type="Proteomes" id="UP000265520">
    <property type="component" value="Unassembled WGS sequence"/>
</dbReference>
<sequence>MISFLPFFSGYGATIACGFAVVYTGGGVDTDCGLSWTVGSFSVVGSILSSGSSSTAYSIPCVSFVEWVPAWLTFEFLSFPGFSTVSTFLLRSSIALLCSSFMLEISFAKC</sequence>
<proteinExistence type="predicted"/>
<dbReference type="EMBL" id="LXQA010122617">
    <property type="protein sequence ID" value="MCI20970.1"/>
    <property type="molecule type" value="Genomic_DNA"/>
</dbReference>
<reference evidence="1 2" key="1">
    <citation type="journal article" date="2018" name="Front. Plant Sci.">
        <title>Red Clover (Trifolium pratense) and Zigzag Clover (T. medium) - A Picture of Genomic Similarities and Differences.</title>
        <authorList>
            <person name="Dluhosova J."/>
            <person name="Istvanek J."/>
            <person name="Nedelnik J."/>
            <person name="Repkova J."/>
        </authorList>
    </citation>
    <scope>NUCLEOTIDE SEQUENCE [LARGE SCALE GENOMIC DNA]</scope>
    <source>
        <strain evidence="2">cv. 10/8</strain>
        <tissue evidence="1">Leaf</tissue>
    </source>
</reference>